<dbReference type="AlphaFoldDB" id="S0GQC0"/>
<proteinExistence type="predicted"/>
<protein>
    <submittedName>
        <fullName evidence="1">Uncharacterized protein</fullName>
    </submittedName>
</protein>
<accession>S0GQC0</accession>
<dbReference type="Proteomes" id="UP000014140">
    <property type="component" value="Unassembled WGS sequence"/>
</dbReference>
<gene>
    <name evidence="1" type="ORF">C803_03276</name>
</gene>
<evidence type="ECO:0000313" key="1">
    <source>
        <dbReference type="EMBL" id="EOS16740.1"/>
    </source>
</evidence>
<reference evidence="1 2" key="1">
    <citation type="submission" date="2013-04" db="EMBL/GenBank/DDBJ databases">
        <title>The Genome Sequence of Parabacteroides goldsteinii dnLKV18.</title>
        <authorList>
            <consortium name="The Broad Institute Genomics Platform"/>
            <consortium name="The Broad Institute Genome Sequencing Center for Infectious Disease"/>
            <person name="Earl A."/>
            <person name="Xavier R."/>
            <person name="Kuhn K."/>
            <person name="Stappenbeck T."/>
            <person name="Walker B."/>
            <person name="Young S."/>
            <person name="Zeng Q."/>
            <person name="Gargeya S."/>
            <person name="Fitzgerald M."/>
            <person name="Haas B."/>
            <person name="Abouelleil A."/>
            <person name="Allen A.W."/>
            <person name="Alvarado L."/>
            <person name="Arachchi H.M."/>
            <person name="Berlin A.M."/>
            <person name="Chapman S.B."/>
            <person name="Gainer-Dewar J."/>
            <person name="Goldberg J."/>
            <person name="Griggs A."/>
            <person name="Gujja S."/>
            <person name="Hansen M."/>
            <person name="Howarth C."/>
            <person name="Imamovic A."/>
            <person name="Ireland A."/>
            <person name="Larimer J."/>
            <person name="McCowan C."/>
            <person name="Murphy C."/>
            <person name="Pearson M."/>
            <person name="Poon T.W."/>
            <person name="Priest M."/>
            <person name="Roberts A."/>
            <person name="Saif S."/>
            <person name="Shea T."/>
            <person name="Sisk P."/>
            <person name="Sykes S."/>
            <person name="Wortman J."/>
            <person name="Nusbaum C."/>
            <person name="Birren B."/>
        </authorList>
    </citation>
    <scope>NUCLEOTIDE SEQUENCE [LARGE SCALE GENOMIC DNA]</scope>
    <source>
        <strain evidence="2">dnLKV18</strain>
    </source>
</reference>
<dbReference type="EMBL" id="ASSQ01000018">
    <property type="protein sequence ID" value="EOS16740.1"/>
    <property type="molecule type" value="Genomic_DNA"/>
</dbReference>
<dbReference type="HOGENOM" id="CLU_2900061_0_0_10"/>
<keyword evidence="2" id="KW-1185">Reference proteome</keyword>
<sequence>MDNRKFLLQIIRGQEPERRYIKLYEYQGDKRVFLRQQEISLSEDIEIEIIDSRDQIDRETNF</sequence>
<organism evidence="1 2">
    <name type="scientific">Parabacteroides goldsteinii dnLKV18</name>
    <dbReference type="NCBI Taxonomy" id="1235789"/>
    <lineage>
        <taxon>Bacteria</taxon>
        <taxon>Pseudomonadati</taxon>
        <taxon>Bacteroidota</taxon>
        <taxon>Bacteroidia</taxon>
        <taxon>Bacteroidales</taxon>
        <taxon>Tannerellaceae</taxon>
        <taxon>Parabacteroides</taxon>
    </lineage>
</organism>
<comment type="caution">
    <text evidence="1">The sequence shown here is derived from an EMBL/GenBank/DDBJ whole genome shotgun (WGS) entry which is preliminary data.</text>
</comment>
<evidence type="ECO:0000313" key="2">
    <source>
        <dbReference type="Proteomes" id="UP000014140"/>
    </source>
</evidence>
<name>S0GQC0_9BACT</name>